<evidence type="ECO:0000313" key="2">
    <source>
        <dbReference type="Proteomes" id="UP001416858"/>
    </source>
</evidence>
<name>A0ABP9VVQ8_9BACT</name>
<organism evidence="1 2">
    <name type="scientific">Novipirellula caenicola</name>
    <dbReference type="NCBI Taxonomy" id="1536901"/>
    <lineage>
        <taxon>Bacteria</taxon>
        <taxon>Pseudomonadati</taxon>
        <taxon>Planctomycetota</taxon>
        <taxon>Planctomycetia</taxon>
        <taxon>Pirellulales</taxon>
        <taxon>Pirellulaceae</taxon>
        <taxon>Novipirellula</taxon>
    </lineage>
</organism>
<gene>
    <name evidence="1" type="ORF">Rcae01_04743</name>
</gene>
<protein>
    <submittedName>
        <fullName evidence="1">Uncharacterized protein</fullName>
    </submittedName>
</protein>
<dbReference type="EMBL" id="BAABRO010000013">
    <property type="protein sequence ID" value="GAA5509244.1"/>
    <property type="molecule type" value="Genomic_DNA"/>
</dbReference>
<sequence length="93" mass="10880">METLVRGRPRDELLSLQAKAKNGLASASGNRYQDRVNFDANVRSLHTTFNFFNPEAKNDESPQTCSFNSHVRVHRLLHLWLWRKETRGHRGYQ</sequence>
<keyword evidence="2" id="KW-1185">Reference proteome</keyword>
<evidence type="ECO:0000313" key="1">
    <source>
        <dbReference type="EMBL" id="GAA5509244.1"/>
    </source>
</evidence>
<accession>A0ABP9VVQ8</accession>
<dbReference type="Proteomes" id="UP001416858">
    <property type="component" value="Unassembled WGS sequence"/>
</dbReference>
<reference evidence="1 2" key="1">
    <citation type="submission" date="2024-02" db="EMBL/GenBank/DDBJ databases">
        <title>Rhodopirellula caenicola NBRC 110016.</title>
        <authorList>
            <person name="Ichikawa N."/>
            <person name="Katano-Makiyama Y."/>
            <person name="Hidaka K."/>
        </authorList>
    </citation>
    <scope>NUCLEOTIDE SEQUENCE [LARGE SCALE GENOMIC DNA]</scope>
    <source>
        <strain evidence="1 2">NBRC 110016</strain>
    </source>
</reference>
<comment type="caution">
    <text evidence="1">The sequence shown here is derived from an EMBL/GenBank/DDBJ whole genome shotgun (WGS) entry which is preliminary data.</text>
</comment>
<proteinExistence type="predicted"/>